<dbReference type="AlphaFoldDB" id="A0A2P2P798"/>
<dbReference type="EMBL" id="GGEC01070144">
    <property type="protein sequence ID" value="MBX50628.1"/>
    <property type="molecule type" value="Transcribed_RNA"/>
</dbReference>
<organism evidence="1">
    <name type="scientific">Rhizophora mucronata</name>
    <name type="common">Asiatic mangrove</name>
    <dbReference type="NCBI Taxonomy" id="61149"/>
    <lineage>
        <taxon>Eukaryota</taxon>
        <taxon>Viridiplantae</taxon>
        <taxon>Streptophyta</taxon>
        <taxon>Embryophyta</taxon>
        <taxon>Tracheophyta</taxon>
        <taxon>Spermatophyta</taxon>
        <taxon>Magnoliopsida</taxon>
        <taxon>eudicotyledons</taxon>
        <taxon>Gunneridae</taxon>
        <taxon>Pentapetalae</taxon>
        <taxon>rosids</taxon>
        <taxon>fabids</taxon>
        <taxon>Malpighiales</taxon>
        <taxon>Rhizophoraceae</taxon>
        <taxon>Rhizophora</taxon>
    </lineage>
</organism>
<name>A0A2P2P798_RHIMU</name>
<accession>A0A2P2P798</accession>
<proteinExistence type="predicted"/>
<sequence>MHLFRLLPSQVWMFNMLLLMTTEENRYLQNLGTPKAKLI</sequence>
<protein>
    <submittedName>
        <fullName evidence="1">Uncharacterized protein</fullName>
    </submittedName>
</protein>
<evidence type="ECO:0000313" key="1">
    <source>
        <dbReference type="EMBL" id="MBX50628.1"/>
    </source>
</evidence>
<reference evidence="1" key="1">
    <citation type="submission" date="2018-02" db="EMBL/GenBank/DDBJ databases">
        <title>Rhizophora mucronata_Transcriptome.</title>
        <authorList>
            <person name="Meera S.P."/>
            <person name="Sreeshan A."/>
            <person name="Augustine A."/>
        </authorList>
    </citation>
    <scope>NUCLEOTIDE SEQUENCE</scope>
    <source>
        <tissue evidence="1">Leaf</tissue>
    </source>
</reference>